<gene>
    <name evidence="3" type="ORF">DPF_1798</name>
</gene>
<evidence type="ECO:0000259" key="2">
    <source>
        <dbReference type="Pfam" id="PF14535"/>
    </source>
</evidence>
<reference evidence="4" key="1">
    <citation type="submission" date="2016-06" db="EMBL/GenBank/DDBJ databases">
        <title>Draft genome sequence of Desulfoplanes formicivorans strain Pf12B.</title>
        <authorList>
            <person name="Watanabe M."/>
            <person name="Kojima H."/>
            <person name="Fukui M."/>
        </authorList>
    </citation>
    <scope>NUCLEOTIDE SEQUENCE [LARGE SCALE GENOMIC DNA]</scope>
    <source>
        <strain evidence="4">Pf12B</strain>
    </source>
</reference>
<keyword evidence="3" id="KW-0436">Ligase</keyword>
<comment type="caution">
    <text evidence="3">The sequence shown here is derived from an EMBL/GenBank/DDBJ whole genome shotgun (WGS) entry which is preliminary data.</text>
</comment>
<dbReference type="InterPro" id="IPR028154">
    <property type="entry name" value="AMP-dep_Lig_C"/>
</dbReference>
<protein>
    <submittedName>
        <fullName evidence="3">Phenylacetate-CoA ligase</fullName>
    </submittedName>
</protein>
<dbReference type="SUPFAM" id="SSF56801">
    <property type="entry name" value="Acetyl-CoA synthetase-like"/>
    <property type="match status" value="1"/>
</dbReference>
<feature type="domain" description="AMP-dependent synthetase/ligase" evidence="1">
    <location>
        <begin position="116"/>
        <end position="285"/>
    </location>
</feature>
<dbReference type="InterPro" id="IPR000873">
    <property type="entry name" value="AMP-dep_synth/lig_dom"/>
</dbReference>
<dbReference type="Gene3D" id="3.30.300.30">
    <property type="match status" value="1"/>
</dbReference>
<name>A0A194AIC4_9BACT</name>
<dbReference type="InterPro" id="IPR042099">
    <property type="entry name" value="ANL_N_sf"/>
</dbReference>
<dbReference type="RefSeq" id="WP_069859240.1">
    <property type="nucleotide sequence ID" value="NZ_BDFE01000016.1"/>
</dbReference>
<sequence length="420" mass="46791">MSPCPAHHLRLTREDIRQIQLERLQSTLHRVRRRVAFYKQRFQETGFNPDQFESLDDMVKLPFTTEQDLSDAYPYDMFCIPLRDVVRIHTTTGRGNSPIVIGNSERDLTNRAKLLARVYTSIGLTSEDVFQITLRYGLGTGAFSFHDAAREIGASTIPTSVGHTDKQLKIMRDFGTSCLIATPGYARILLEAMESRGMTPSMLRLKAILLTGEPWSTNLAADLEQGFQAPVYDIYGLSAVCGPGIAAQCQEKTGLHLQEDMVYAEIIDPQSGKPVAPGQWGELVLTTLVEEAVPVIRYRTGDRARLLTSPCACGSTFRLLDHVPGRIDDVLIVKGINIAPEMIERVLTDVLGTAVSWKAEVTGEGPTQQLVLRIGITEPLFFDQMKRQRAMVDRLRHAFAQWIGVTPRILLVEPQSVNNG</sequence>
<proteinExistence type="predicted"/>
<dbReference type="PANTHER" id="PTHR43845">
    <property type="entry name" value="BLR5969 PROTEIN"/>
    <property type="match status" value="1"/>
</dbReference>
<dbReference type="PANTHER" id="PTHR43845:SF1">
    <property type="entry name" value="BLR5969 PROTEIN"/>
    <property type="match status" value="1"/>
</dbReference>
<dbReference type="EMBL" id="BDFE01000016">
    <property type="protein sequence ID" value="GAU09078.1"/>
    <property type="molecule type" value="Genomic_DNA"/>
</dbReference>
<dbReference type="Pfam" id="PF00501">
    <property type="entry name" value="AMP-binding"/>
    <property type="match status" value="1"/>
</dbReference>
<evidence type="ECO:0000259" key="1">
    <source>
        <dbReference type="Pfam" id="PF00501"/>
    </source>
</evidence>
<dbReference type="STRING" id="1592317.DPF_1798"/>
<dbReference type="GO" id="GO:0016874">
    <property type="term" value="F:ligase activity"/>
    <property type="evidence" value="ECO:0007669"/>
    <property type="project" value="UniProtKB-KW"/>
</dbReference>
<evidence type="ECO:0000313" key="4">
    <source>
        <dbReference type="Proteomes" id="UP000095200"/>
    </source>
</evidence>
<keyword evidence="4" id="KW-1185">Reference proteome</keyword>
<dbReference type="Proteomes" id="UP000095200">
    <property type="component" value="Unassembled WGS sequence"/>
</dbReference>
<evidence type="ECO:0000313" key="3">
    <source>
        <dbReference type="EMBL" id="GAU09078.1"/>
    </source>
</evidence>
<feature type="domain" description="AMP-dependent ligase C-terminal" evidence="2">
    <location>
        <begin position="335"/>
        <end position="418"/>
    </location>
</feature>
<dbReference type="OrthoDB" id="5484550at2"/>
<dbReference type="Pfam" id="PF14535">
    <property type="entry name" value="AMP-binding_C_2"/>
    <property type="match status" value="1"/>
</dbReference>
<accession>A0A194AIC4</accession>
<dbReference type="AlphaFoldDB" id="A0A194AIC4"/>
<dbReference type="InterPro" id="IPR045851">
    <property type="entry name" value="AMP-bd_C_sf"/>
</dbReference>
<organism evidence="3 4">
    <name type="scientific">Desulfoplanes formicivorans</name>
    <dbReference type="NCBI Taxonomy" id="1592317"/>
    <lineage>
        <taxon>Bacteria</taxon>
        <taxon>Pseudomonadati</taxon>
        <taxon>Thermodesulfobacteriota</taxon>
        <taxon>Desulfovibrionia</taxon>
        <taxon>Desulfovibrionales</taxon>
        <taxon>Desulfoplanaceae</taxon>
        <taxon>Desulfoplanes</taxon>
    </lineage>
</organism>
<dbReference type="Gene3D" id="3.40.50.12780">
    <property type="entry name" value="N-terminal domain of ligase-like"/>
    <property type="match status" value="1"/>
</dbReference>